<name>A0A2S8G2N5_9BACT</name>
<dbReference type="EMBL" id="PUIA01000016">
    <property type="protein sequence ID" value="PQO38683.1"/>
    <property type="molecule type" value="Genomic_DNA"/>
</dbReference>
<proteinExistence type="predicted"/>
<dbReference type="AlphaFoldDB" id="A0A2S8G2N5"/>
<protein>
    <submittedName>
        <fullName evidence="1">Uncharacterized protein</fullName>
    </submittedName>
</protein>
<sequence length="87" mass="9621">MAKANQKEIRNRSRRIVSLGLLASEKHKMLAPCFCNKECVRAGDKLNCFASYPNNQDHLQVIFARTVWKHDGVLFACSGAAANGSRG</sequence>
<reference evidence="1 2" key="1">
    <citation type="submission" date="2018-02" db="EMBL/GenBank/DDBJ databases">
        <title>Comparative genomes isolates from brazilian mangrove.</title>
        <authorList>
            <person name="Araujo J.E."/>
            <person name="Taketani R.G."/>
            <person name="Silva M.C.P."/>
            <person name="Loureco M.V."/>
            <person name="Andreote F.D."/>
        </authorList>
    </citation>
    <scope>NUCLEOTIDE SEQUENCE [LARGE SCALE GENOMIC DNA]</scope>
    <source>
        <strain evidence="1 2">HEX-2 MGV</strain>
    </source>
</reference>
<evidence type="ECO:0000313" key="2">
    <source>
        <dbReference type="Proteomes" id="UP000240009"/>
    </source>
</evidence>
<accession>A0A2S8G2N5</accession>
<comment type="caution">
    <text evidence="1">The sequence shown here is derived from an EMBL/GenBank/DDBJ whole genome shotgun (WGS) entry which is preliminary data.</text>
</comment>
<dbReference type="Proteomes" id="UP000240009">
    <property type="component" value="Unassembled WGS sequence"/>
</dbReference>
<organism evidence="1 2">
    <name type="scientific">Blastopirellula marina</name>
    <dbReference type="NCBI Taxonomy" id="124"/>
    <lineage>
        <taxon>Bacteria</taxon>
        <taxon>Pseudomonadati</taxon>
        <taxon>Planctomycetota</taxon>
        <taxon>Planctomycetia</taxon>
        <taxon>Pirellulales</taxon>
        <taxon>Pirellulaceae</taxon>
        <taxon>Blastopirellula</taxon>
    </lineage>
</organism>
<gene>
    <name evidence="1" type="ORF">C5Y96_02020</name>
</gene>
<evidence type="ECO:0000313" key="1">
    <source>
        <dbReference type="EMBL" id="PQO38683.1"/>
    </source>
</evidence>